<gene>
    <name evidence="1" type="ORF">NCTC11546_00299</name>
</gene>
<dbReference type="Pfam" id="PF19775">
    <property type="entry name" value="DUF6261"/>
    <property type="match status" value="1"/>
</dbReference>
<organism evidence="1 2">
    <name type="scientific">Capnocytophaga ochracea</name>
    <dbReference type="NCBI Taxonomy" id="1018"/>
    <lineage>
        <taxon>Bacteria</taxon>
        <taxon>Pseudomonadati</taxon>
        <taxon>Bacteroidota</taxon>
        <taxon>Flavobacteriia</taxon>
        <taxon>Flavobacteriales</taxon>
        <taxon>Flavobacteriaceae</taxon>
        <taxon>Capnocytophaga</taxon>
    </lineage>
</organism>
<reference evidence="1 2" key="1">
    <citation type="submission" date="2018-06" db="EMBL/GenBank/DDBJ databases">
        <authorList>
            <consortium name="Pathogen Informatics"/>
            <person name="Doyle S."/>
        </authorList>
    </citation>
    <scope>NUCLEOTIDE SEQUENCE [LARGE SCALE GENOMIC DNA]</scope>
    <source>
        <strain evidence="1 2">NCTC11546</strain>
    </source>
</reference>
<accession>A0A2X2RF73</accession>
<dbReference type="Proteomes" id="UP000249891">
    <property type="component" value="Unassembled WGS sequence"/>
</dbReference>
<protein>
    <submittedName>
        <fullName evidence="1">Uncharacterized protein</fullName>
    </submittedName>
</protein>
<dbReference type="InterPro" id="IPR046228">
    <property type="entry name" value="DUF6261"/>
</dbReference>
<evidence type="ECO:0000313" key="1">
    <source>
        <dbReference type="EMBL" id="SQA77097.1"/>
    </source>
</evidence>
<dbReference type="RefSeq" id="WP_128090709.1">
    <property type="nucleotide sequence ID" value="NZ_UARG01000017.1"/>
</dbReference>
<dbReference type="EMBL" id="UARG01000017">
    <property type="protein sequence ID" value="SQA77097.1"/>
    <property type="molecule type" value="Genomic_DNA"/>
</dbReference>
<name>A0A2X2RF73_CAPOC</name>
<sequence>MKTPKLVVLHTANLHNAEFSQFIARFFEDFAGSGISLEADATFKELYESLNTKIPVYNKALEQVRAKEESKKLSELDKVRDADVQALKDSIKPYRNAKTEAKQKAYHAIKLVLDGYKDVIKDTYEEETNRVKTLISTLKSAQYQAQVETLKIGEFLGELETSNTAFNELFSHRSLKDLQKEVYNVKGLRKELTDIYQKLSAYINANAQVKPDEFFVKTLEVLNNSRKYYADVLARRKAGGKPSAETVKGTEA</sequence>
<proteinExistence type="predicted"/>
<dbReference type="AlphaFoldDB" id="A0A2X2RF73"/>
<evidence type="ECO:0000313" key="2">
    <source>
        <dbReference type="Proteomes" id="UP000249891"/>
    </source>
</evidence>